<protein>
    <submittedName>
        <fullName evidence="3">Uncharacterized protein</fullName>
    </submittedName>
</protein>
<dbReference type="GeneID" id="66860524"/>
<gene>
    <name evidence="1" type="ORF">M4018_083480</name>
    <name evidence="2" type="ORF">R6500_083480</name>
    <name evidence="3" type="ORF">R6500_083730</name>
</gene>
<dbReference type="AlphaFoldDB" id="A0A8F7KUA3"/>
<organism evidence="3">
    <name type="scientific">Streptomyces rimosus</name>
    <dbReference type="NCBI Taxonomy" id="1927"/>
    <lineage>
        <taxon>Bacteria</taxon>
        <taxon>Bacillati</taxon>
        <taxon>Actinomycetota</taxon>
        <taxon>Actinomycetes</taxon>
        <taxon>Kitasatosporales</taxon>
        <taxon>Streptomycetaceae</taxon>
        <taxon>Streptomyces</taxon>
    </lineage>
</organism>
<dbReference type="EMBL" id="MZ502219">
    <property type="protein sequence ID" value="QXV92415.1"/>
    <property type="molecule type" value="Genomic_DNA"/>
</dbReference>
<dbReference type="EMBL" id="MZ502219">
    <property type="protein sequence ID" value="QXV92435.1"/>
    <property type="molecule type" value="Genomic_DNA"/>
</dbReference>
<dbReference type="RefSeq" id="WP_003979002.1">
    <property type="nucleotide sequence ID" value="NZ_CP025552.1"/>
</dbReference>
<dbReference type="OMA" id="YSSCWAT"/>
<name>A0A8F7KUA3_STRRM</name>
<geneLocation type="plasmid" evidence="1">
    <name>unnamed</name>
</geneLocation>
<accession>A0A8F7KUA3</accession>
<evidence type="ECO:0000313" key="3">
    <source>
        <dbReference type="EMBL" id="QXV92435.1"/>
    </source>
</evidence>
<evidence type="ECO:0000313" key="2">
    <source>
        <dbReference type="EMBL" id="QXV92415.1"/>
    </source>
</evidence>
<proteinExistence type="predicted"/>
<evidence type="ECO:0000313" key="1">
    <source>
        <dbReference type="EMBL" id="QXV92149.1"/>
    </source>
</evidence>
<sequence>MSTLIQPEAVASRARDVLATWQADPEWTRLWNSCAQYSSDWDDFYGYPIIPDYDAVADAPGLFTETTRVLALKAAMYELTGGDEKRAELAQPVPVDVMSHALTAQFTVLSRIQERTGIRFVHATDMEDGFAGGTWRPGDFTHQAYRAAFGPVNERYWIDAEETERRRQALDEVYARIGVTERGRKAAILSAAAA</sequence>
<dbReference type="EMBL" id="MZ502218">
    <property type="protein sequence ID" value="QXV92149.1"/>
    <property type="molecule type" value="Genomic_DNA"/>
</dbReference>
<reference evidence="3" key="1">
    <citation type="submission" date="2021-06" db="EMBL/GenBank/DDBJ databases">
        <authorList>
            <person name="Tome M."/>
            <person name="Jakse J."/>
            <person name="Slemc L."/>
            <person name="Garcia A.R."/>
            <person name="Petkovic H."/>
        </authorList>
    </citation>
    <scope>NUCLEOTIDE SEQUENCE</scope>
    <source>
        <plasmid evidence="3">pPZG101</plasmid>
        <plasmid evidence="1">unnamed</plasmid>
    </source>
</reference>
<geneLocation type="plasmid" evidence="3">
    <name>pPZG101</name>
</geneLocation>
<keyword evidence="3" id="KW-0614">Plasmid</keyword>